<feature type="compositionally biased region" description="Basic and acidic residues" evidence="1">
    <location>
        <begin position="1"/>
        <end position="19"/>
    </location>
</feature>
<evidence type="ECO:0000313" key="3">
    <source>
        <dbReference type="Proteomes" id="UP000298030"/>
    </source>
</evidence>
<organism evidence="2 3">
    <name type="scientific">Coprinellus micaceus</name>
    <name type="common">Glistening ink-cap mushroom</name>
    <name type="synonym">Coprinus micaceus</name>
    <dbReference type="NCBI Taxonomy" id="71717"/>
    <lineage>
        <taxon>Eukaryota</taxon>
        <taxon>Fungi</taxon>
        <taxon>Dikarya</taxon>
        <taxon>Basidiomycota</taxon>
        <taxon>Agaricomycotina</taxon>
        <taxon>Agaricomycetes</taxon>
        <taxon>Agaricomycetidae</taxon>
        <taxon>Agaricales</taxon>
        <taxon>Agaricineae</taxon>
        <taxon>Psathyrellaceae</taxon>
        <taxon>Coprinellus</taxon>
    </lineage>
</organism>
<sequence>MKGNVKDEGPRIKGKEARERGKRQANQGMGLRYNEATERESVRVKRRRNNKAAATRKRHTVVRDKGERGDWAGGVHPRKYTREGTGSHWLNNSDPSRDTEILRAVEGTAYLRFCVKLSFSVCSPREGENPTEPLIFGTVQAPVPYKSFNQTWNERSRASAGREASATFSNAGEVTEGGRSICWFGLKLRLSPNVQLLAEKPVHGLSRSPTLRVAFGLFIQLKIWIRHQPSPAANGKSKERAFNVRPSPESYPASTWGVNSLPPSPRSSTAPFKLQLVPLCFGLLELIVGPRTLPVKPTNRRREDASSAIKRPENSDALENLQTDDLGGEWAEVVKKWERLTKIASAEGCHCVHSVTGSVRSGRVRRGLRPWDCVEVNAARSRIEEDRTRAWCTPAKRRTPTANTDVGVHWDPCAQVESAEDCDPGTASK</sequence>
<gene>
    <name evidence="2" type="ORF">FA13DRAFT_1717970</name>
</gene>
<dbReference type="Proteomes" id="UP000298030">
    <property type="component" value="Unassembled WGS sequence"/>
</dbReference>
<comment type="caution">
    <text evidence="2">The sequence shown here is derived from an EMBL/GenBank/DDBJ whole genome shotgun (WGS) entry which is preliminary data.</text>
</comment>
<feature type="compositionally biased region" description="Basic residues" evidence="1">
    <location>
        <begin position="44"/>
        <end position="60"/>
    </location>
</feature>
<dbReference type="EMBL" id="QPFP01000149">
    <property type="protein sequence ID" value="TEB20220.1"/>
    <property type="molecule type" value="Genomic_DNA"/>
</dbReference>
<keyword evidence="3" id="KW-1185">Reference proteome</keyword>
<evidence type="ECO:0000313" key="2">
    <source>
        <dbReference type="EMBL" id="TEB20220.1"/>
    </source>
</evidence>
<evidence type="ECO:0000256" key="1">
    <source>
        <dbReference type="SAM" id="MobiDB-lite"/>
    </source>
</evidence>
<protein>
    <submittedName>
        <fullName evidence="2">Uncharacterized protein</fullName>
    </submittedName>
</protein>
<feature type="region of interest" description="Disordered" evidence="1">
    <location>
        <begin position="1"/>
        <end position="92"/>
    </location>
</feature>
<accession>A0A4Y7SEX7</accession>
<feature type="compositionally biased region" description="Basic and acidic residues" evidence="1">
    <location>
        <begin position="61"/>
        <end position="70"/>
    </location>
</feature>
<dbReference type="AlphaFoldDB" id="A0A4Y7SEX7"/>
<proteinExistence type="predicted"/>
<reference evidence="2 3" key="1">
    <citation type="journal article" date="2019" name="Nat. Ecol. Evol.">
        <title>Megaphylogeny resolves global patterns of mushroom evolution.</title>
        <authorList>
            <person name="Varga T."/>
            <person name="Krizsan K."/>
            <person name="Foldi C."/>
            <person name="Dima B."/>
            <person name="Sanchez-Garcia M."/>
            <person name="Sanchez-Ramirez S."/>
            <person name="Szollosi G.J."/>
            <person name="Szarkandi J.G."/>
            <person name="Papp V."/>
            <person name="Albert L."/>
            <person name="Andreopoulos W."/>
            <person name="Angelini C."/>
            <person name="Antonin V."/>
            <person name="Barry K.W."/>
            <person name="Bougher N.L."/>
            <person name="Buchanan P."/>
            <person name="Buyck B."/>
            <person name="Bense V."/>
            <person name="Catcheside P."/>
            <person name="Chovatia M."/>
            <person name="Cooper J."/>
            <person name="Damon W."/>
            <person name="Desjardin D."/>
            <person name="Finy P."/>
            <person name="Geml J."/>
            <person name="Haridas S."/>
            <person name="Hughes K."/>
            <person name="Justo A."/>
            <person name="Karasinski D."/>
            <person name="Kautmanova I."/>
            <person name="Kiss B."/>
            <person name="Kocsube S."/>
            <person name="Kotiranta H."/>
            <person name="LaButti K.M."/>
            <person name="Lechner B.E."/>
            <person name="Liimatainen K."/>
            <person name="Lipzen A."/>
            <person name="Lukacs Z."/>
            <person name="Mihaltcheva S."/>
            <person name="Morgado L.N."/>
            <person name="Niskanen T."/>
            <person name="Noordeloos M.E."/>
            <person name="Ohm R.A."/>
            <person name="Ortiz-Santana B."/>
            <person name="Ovrebo C."/>
            <person name="Racz N."/>
            <person name="Riley R."/>
            <person name="Savchenko A."/>
            <person name="Shiryaev A."/>
            <person name="Soop K."/>
            <person name="Spirin V."/>
            <person name="Szebenyi C."/>
            <person name="Tomsovsky M."/>
            <person name="Tulloss R.E."/>
            <person name="Uehling J."/>
            <person name="Grigoriev I.V."/>
            <person name="Vagvolgyi C."/>
            <person name="Papp T."/>
            <person name="Martin F.M."/>
            <person name="Miettinen O."/>
            <person name="Hibbett D.S."/>
            <person name="Nagy L.G."/>
        </authorList>
    </citation>
    <scope>NUCLEOTIDE SEQUENCE [LARGE SCALE GENOMIC DNA]</scope>
    <source>
        <strain evidence="2 3">FP101781</strain>
    </source>
</reference>
<name>A0A4Y7SEX7_COPMI</name>